<feature type="transmembrane region" description="Helical" evidence="4">
    <location>
        <begin position="388"/>
        <end position="409"/>
    </location>
</feature>
<dbReference type="Gene3D" id="1.20.1720.10">
    <property type="entry name" value="Multidrug resistance protein D"/>
    <property type="match status" value="1"/>
</dbReference>
<keyword evidence="2 4" id="KW-1133">Transmembrane helix</keyword>
<proteinExistence type="predicted"/>
<feature type="transmembrane region" description="Helical" evidence="4">
    <location>
        <begin position="156"/>
        <end position="175"/>
    </location>
</feature>
<dbReference type="PRINTS" id="PR01036">
    <property type="entry name" value="TCRTETB"/>
</dbReference>
<feature type="transmembrane region" description="Helical" evidence="4">
    <location>
        <begin position="361"/>
        <end position="382"/>
    </location>
</feature>
<keyword evidence="3 4" id="KW-0472">Membrane</keyword>
<dbReference type="AlphaFoldDB" id="A0A931CV14"/>
<feature type="domain" description="Major facilitator superfamily (MFS) profile" evidence="5">
    <location>
        <begin position="33"/>
        <end position="414"/>
    </location>
</feature>
<dbReference type="Pfam" id="PF07690">
    <property type="entry name" value="MFS_1"/>
    <property type="match status" value="1"/>
</dbReference>
<feature type="transmembrane region" description="Helical" evidence="4">
    <location>
        <begin position="271"/>
        <end position="293"/>
    </location>
</feature>
<dbReference type="Proteomes" id="UP000706172">
    <property type="component" value="Unassembled WGS sequence"/>
</dbReference>
<keyword evidence="1 4" id="KW-0812">Transmembrane</keyword>
<accession>A0A931CV14</accession>
<dbReference type="PANTHER" id="PTHR23531:SF1">
    <property type="entry name" value="QUINOLENE RESISTANCE PROTEIN NORA"/>
    <property type="match status" value="1"/>
</dbReference>
<evidence type="ECO:0000313" key="6">
    <source>
        <dbReference type="EMBL" id="MBG0779440.1"/>
    </source>
</evidence>
<name>A0A931CV14_9BACT</name>
<reference evidence="6" key="1">
    <citation type="submission" date="2020-07" db="EMBL/GenBank/DDBJ databases">
        <title>Severe corrosion of carbon steel in oil field produced water can be linked to methanogenic archaea containing a special type of NiFe hydrogenase.</title>
        <authorList>
            <person name="Lahme S."/>
            <person name="Mand J."/>
            <person name="Longwell J."/>
            <person name="Smith R."/>
            <person name="Enning D."/>
        </authorList>
    </citation>
    <scope>NUCLEOTIDE SEQUENCE</scope>
    <source>
        <strain evidence="6">MIC098Bin6</strain>
    </source>
</reference>
<dbReference type="SUPFAM" id="SSF103473">
    <property type="entry name" value="MFS general substrate transporter"/>
    <property type="match status" value="1"/>
</dbReference>
<dbReference type="EMBL" id="JACCQK010000315">
    <property type="protein sequence ID" value="MBG0779440.1"/>
    <property type="molecule type" value="Genomic_DNA"/>
</dbReference>
<dbReference type="GO" id="GO:0022857">
    <property type="term" value="F:transmembrane transporter activity"/>
    <property type="evidence" value="ECO:0007669"/>
    <property type="project" value="InterPro"/>
</dbReference>
<dbReference type="InterPro" id="IPR020846">
    <property type="entry name" value="MFS_dom"/>
</dbReference>
<dbReference type="CDD" id="cd17325">
    <property type="entry name" value="MFS_MdtG_SLC18_like"/>
    <property type="match status" value="1"/>
</dbReference>
<dbReference type="InterPro" id="IPR011701">
    <property type="entry name" value="MFS"/>
</dbReference>
<evidence type="ECO:0000259" key="5">
    <source>
        <dbReference type="PROSITE" id="PS50850"/>
    </source>
</evidence>
<feature type="transmembrane region" description="Helical" evidence="4">
    <location>
        <begin position="326"/>
        <end position="349"/>
    </location>
</feature>
<feature type="transmembrane region" description="Helical" evidence="4">
    <location>
        <begin position="187"/>
        <end position="207"/>
    </location>
</feature>
<feature type="transmembrane region" description="Helical" evidence="4">
    <location>
        <begin position="33"/>
        <end position="55"/>
    </location>
</feature>
<dbReference type="Gene3D" id="1.20.1250.20">
    <property type="entry name" value="MFS general substrate transporter like domains"/>
    <property type="match status" value="1"/>
</dbReference>
<dbReference type="InterPro" id="IPR036259">
    <property type="entry name" value="MFS_trans_sf"/>
</dbReference>
<feature type="transmembrane region" description="Helical" evidence="4">
    <location>
        <begin position="300"/>
        <end position="320"/>
    </location>
</feature>
<comment type="caution">
    <text evidence="6">The sequence shown here is derived from an EMBL/GenBank/DDBJ whole genome shotgun (WGS) entry which is preliminary data.</text>
</comment>
<sequence length="418" mass="45062">MDLFETIRAPMVRLSLTLFRKGSQAIPSDHKGIFATLFFIIFSTVTGVGIVVPLLPIYAHDLGATGFYVAMIFGSFSISRVFLLPYFGRMSDQKGRKPFILFGLISYTLISIAFIFSDTVEGLIFIRFIQGAGSAMIMPVVQAYVGEITPKGSEGYAMGLFNLSMFLSMSLGPLMGGVIQDLWSMDAAFVSMGLLSFIGVLLCVWLLPPLSEERLRSGHQALQIPWALVVRDKELLGLFSFRYAYTACIGAIWSFLPLFGAQMFGQSGARIGLLVTLGVFISGILQLPMGYLADRISRQAMVVFGGIIATAGMVWIYFAASFFDLLAAVSLFGVGGGIAMPAITALAVVNGEQKKAMGSVMAILTVAHSLGMLTGSMAAGLAMDFFSLRLAFPVSGLVMALGTGVFAFLHFSRCFHRS</sequence>
<gene>
    <name evidence="6" type="ORF">H0S81_05890</name>
</gene>
<evidence type="ECO:0000256" key="1">
    <source>
        <dbReference type="ARBA" id="ARBA00022692"/>
    </source>
</evidence>
<evidence type="ECO:0000256" key="3">
    <source>
        <dbReference type="ARBA" id="ARBA00023136"/>
    </source>
</evidence>
<protein>
    <submittedName>
        <fullName evidence="6">MFS transporter</fullName>
    </submittedName>
</protein>
<evidence type="ECO:0000256" key="2">
    <source>
        <dbReference type="ARBA" id="ARBA00022989"/>
    </source>
</evidence>
<evidence type="ECO:0000313" key="7">
    <source>
        <dbReference type="Proteomes" id="UP000706172"/>
    </source>
</evidence>
<feature type="transmembrane region" description="Helical" evidence="4">
    <location>
        <begin position="243"/>
        <end position="265"/>
    </location>
</feature>
<dbReference type="InterPro" id="IPR052714">
    <property type="entry name" value="MFS_Exporter"/>
</dbReference>
<dbReference type="PROSITE" id="PS50850">
    <property type="entry name" value="MFS"/>
    <property type="match status" value="1"/>
</dbReference>
<dbReference type="PANTHER" id="PTHR23531">
    <property type="entry name" value="QUINOLENE RESISTANCE PROTEIN NORA"/>
    <property type="match status" value="1"/>
</dbReference>
<organism evidence="6 7">
    <name type="scientific">Desulfotignum balticum</name>
    <dbReference type="NCBI Taxonomy" id="115781"/>
    <lineage>
        <taxon>Bacteria</taxon>
        <taxon>Pseudomonadati</taxon>
        <taxon>Thermodesulfobacteriota</taxon>
        <taxon>Desulfobacteria</taxon>
        <taxon>Desulfobacterales</taxon>
        <taxon>Desulfobacteraceae</taxon>
        <taxon>Desulfotignum</taxon>
    </lineage>
</organism>
<feature type="transmembrane region" description="Helical" evidence="4">
    <location>
        <begin position="99"/>
        <end position="117"/>
    </location>
</feature>
<evidence type="ECO:0000256" key="4">
    <source>
        <dbReference type="SAM" id="Phobius"/>
    </source>
</evidence>
<feature type="transmembrane region" description="Helical" evidence="4">
    <location>
        <begin position="67"/>
        <end position="87"/>
    </location>
</feature>
<feature type="transmembrane region" description="Helical" evidence="4">
    <location>
        <begin position="123"/>
        <end position="144"/>
    </location>
</feature>